<keyword evidence="3" id="KW-0479">Metal-binding</keyword>
<reference evidence="9" key="1">
    <citation type="submission" date="2019-02" db="EMBL/GenBank/DDBJ databases">
        <title>Draft genome sequence of Sphaerospermopsis reniformis NIES-1949.</title>
        <authorList>
            <person name="Yamaguchi H."/>
            <person name="Suzuki S."/>
            <person name="Kawachi M."/>
        </authorList>
    </citation>
    <scope>NUCLEOTIDE SEQUENCE [LARGE SCALE GENOMIC DNA]</scope>
    <source>
        <strain evidence="9">NIES-1949</strain>
    </source>
</reference>
<feature type="domain" description="Radical SAM core" evidence="7">
    <location>
        <begin position="185"/>
        <end position="415"/>
    </location>
</feature>
<evidence type="ECO:0000259" key="6">
    <source>
        <dbReference type="PROSITE" id="PS51332"/>
    </source>
</evidence>
<dbReference type="SUPFAM" id="SSF102114">
    <property type="entry name" value="Radical SAM enzymes"/>
    <property type="match status" value="1"/>
</dbReference>
<dbReference type="InterPro" id="IPR058240">
    <property type="entry name" value="rSAM_sf"/>
</dbReference>
<dbReference type="NCBIfam" id="TIGR02026">
    <property type="entry name" value="BchE"/>
    <property type="match status" value="1"/>
</dbReference>
<organism evidence="8 9">
    <name type="scientific">Sphaerospermopsis reniformis</name>
    <dbReference type="NCBI Taxonomy" id="531300"/>
    <lineage>
        <taxon>Bacteria</taxon>
        <taxon>Bacillati</taxon>
        <taxon>Cyanobacteriota</taxon>
        <taxon>Cyanophyceae</taxon>
        <taxon>Nostocales</taxon>
        <taxon>Aphanizomenonaceae</taxon>
        <taxon>Sphaerospermopsis</taxon>
    </lineage>
</organism>
<dbReference type="GO" id="GO:0046872">
    <property type="term" value="F:metal ion binding"/>
    <property type="evidence" value="ECO:0007669"/>
    <property type="project" value="UniProtKB-KW"/>
</dbReference>
<dbReference type="GO" id="GO:0031419">
    <property type="term" value="F:cobalamin binding"/>
    <property type="evidence" value="ECO:0007669"/>
    <property type="project" value="InterPro"/>
</dbReference>
<dbReference type="InterPro" id="IPR034466">
    <property type="entry name" value="Methyltransferase_Class_B"/>
</dbReference>
<dbReference type="RefSeq" id="WP_137668267.1">
    <property type="nucleotide sequence ID" value="NZ_BJCE01000136.1"/>
</dbReference>
<dbReference type="InterPro" id="IPR006158">
    <property type="entry name" value="Cobalamin-bd"/>
</dbReference>
<dbReference type="GO" id="GO:0005829">
    <property type="term" value="C:cytosol"/>
    <property type="evidence" value="ECO:0007669"/>
    <property type="project" value="TreeGrafter"/>
</dbReference>
<protein>
    <submittedName>
        <fullName evidence="8">Response regulator receiver protein</fullName>
    </submittedName>
</protein>
<dbReference type="GO" id="GO:0003824">
    <property type="term" value="F:catalytic activity"/>
    <property type="evidence" value="ECO:0007669"/>
    <property type="project" value="InterPro"/>
</dbReference>
<dbReference type="SFLD" id="SFLDS00029">
    <property type="entry name" value="Radical_SAM"/>
    <property type="match status" value="1"/>
</dbReference>
<dbReference type="SFLD" id="SFLDG01123">
    <property type="entry name" value="methyltransferase_(Class_B)"/>
    <property type="match status" value="1"/>
</dbReference>
<evidence type="ECO:0000256" key="4">
    <source>
        <dbReference type="ARBA" id="ARBA00023004"/>
    </source>
</evidence>
<dbReference type="InterPro" id="IPR006638">
    <property type="entry name" value="Elp3/MiaA/NifB-like_rSAM"/>
</dbReference>
<comment type="caution">
    <text evidence="8">The sequence shown here is derived from an EMBL/GenBank/DDBJ whole genome shotgun (WGS) entry which is preliminary data.</text>
</comment>
<dbReference type="Gene3D" id="3.40.50.280">
    <property type="entry name" value="Cobalamin-binding domain"/>
    <property type="match status" value="1"/>
</dbReference>
<proteinExistence type="predicted"/>
<dbReference type="InterPro" id="IPR023404">
    <property type="entry name" value="rSAM_horseshoe"/>
</dbReference>
<evidence type="ECO:0000256" key="3">
    <source>
        <dbReference type="ARBA" id="ARBA00022723"/>
    </source>
</evidence>
<dbReference type="Pfam" id="PF04055">
    <property type="entry name" value="Radical_SAM"/>
    <property type="match status" value="1"/>
</dbReference>
<evidence type="ECO:0000313" key="9">
    <source>
        <dbReference type="Proteomes" id="UP000300142"/>
    </source>
</evidence>
<dbReference type="CDD" id="cd02068">
    <property type="entry name" value="radical_SAM_B12_BD"/>
    <property type="match status" value="1"/>
</dbReference>
<dbReference type="Gene3D" id="3.80.30.20">
    <property type="entry name" value="tm_1862 like domain"/>
    <property type="match status" value="1"/>
</dbReference>
<dbReference type="InterPro" id="IPR007197">
    <property type="entry name" value="rSAM"/>
</dbReference>
<dbReference type="PANTHER" id="PTHR43409:SF13">
    <property type="entry name" value="ANAEROBIC MAGNESIUM-PROTOPORPHYRIN IX MONOMETHYL ESTER CYCLASE"/>
    <property type="match status" value="1"/>
</dbReference>
<accession>A0A480A3Y4</accession>
<dbReference type="AlphaFoldDB" id="A0A480A3Y4"/>
<dbReference type="Pfam" id="PF02310">
    <property type="entry name" value="B12-binding"/>
    <property type="match status" value="1"/>
</dbReference>
<keyword evidence="2" id="KW-0949">S-adenosyl-L-methionine</keyword>
<dbReference type="EMBL" id="BJCE01000136">
    <property type="protein sequence ID" value="GCL38363.1"/>
    <property type="molecule type" value="Genomic_DNA"/>
</dbReference>
<dbReference type="SMART" id="SM00729">
    <property type="entry name" value="Elp3"/>
    <property type="match status" value="1"/>
</dbReference>
<keyword evidence="9" id="KW-1185">Reference proteome</keyword>
<dbReference type="PROSITE" id="PS51332">
    <property type="entry name" value="B12_BINDING"/>
    <property type="match status" value="1"/>
</dbReference>
<evidence type="ECO:0000313" key="8">
    <source>
        <dbReference type="EMBL" id="GCL38363.1"/>
    </source>
</evidence>
<comment type="cofactor">
    <cofactor evidence="1">
        <name>[4Fe-4S] cluster</name>
        <dbReference type="ChEBI" id="CHEBI:49883"/>
    </cofactor>
</comment>
<dbReference type="GO" id="GO:0051539">
    <property type="term" value="F:4 iron, 4 sulfur cluster binding"/>
    <property type="evidence" value="ECO:0007669"/>
    <property type="project" value="UniProtKB-KW"/>
</dbReference>
<evidence type="ECO:0000259" key="7">
    <source>
        <dbReference type="PROSITE" id="PS51918"/>
    </source>
</evidence>
<name>A0A480A3Y4_9CYAN</name>
<dbReference type="CDD" id="cd01335">
    <property type="entry name" value="Radical_SAM"/>
    <property type="match status" value="1"/>
</dbReference>
<sequence>MRILMIQPNYHSGGAEIAGNWPPSWVPYVGGALKTAGFTDIRFVDAMTDYIADDALAEIIKKHQPDIVLATAITPMIYQSQKTLEIVKQVCPEATTIMGGIHPTYMYSEVLNEAPWVDYIIRGEGEEITVNLISAIARGKDEAERRNILGIAFLENGQVVATPAHPPIADLDTLTPDWDLLDWSKYIYTPLNVRVAVPNYARGCPFTCRFCSQWAFWRKYRSSSPKQFVDQIEILVKKHKVGFFILADEEPTINKPKFIALCNELIERNLGVHWGINTRVTDILRDEHDLPLYRKAGLVHVSLGTEAAAQLKLNLFRKETTIEQNKRAIQLLKQNGMLAEAQFIMGLENETPETIEETYRMALDWKADMVNWNMFTPWPFSELFQDLGDRVEVRDYSQYNFVTPIMKPDAMEREDVLKGVLRNYARFYLRKSFEYWFEKDAFKRKYLLGCLKAFVTTTLNKRFYNLTRVKYKGLNTEIELGFDESKILTREQIAQRKQEHPELMADVNFTGNISACGAPNDLPEFVESEVKLTNISPCGAPNDLPEFVESEVKFSSNISACGAPNDLPEFVESE</sequence>
<dbReference type="PROSITE" id="PS51918">
    <property type="entry name" value="RADICAL_SAM"/>
    <property type="match status" value="1"/>
</dbReference>
<dbReference type="Proteomes" id="UP000300142">
    <property type="component" value="Unassembled WGS sequence"/>
</dbReference>
<evidence type="ECO:0000256" key="1">
    <source>
        <dbReference type="ARBA" id="ARBA00001966"/>
    </source>
</evidence>
<feature type="domain" description="B12-binding" evidence="6">
    <location>
        <begin position="9"/>
        <end position="143"/>
    </location>
</feature>
<keyword evidence="4" id="KW-0408">Iron</keyword>
<dbReference type="InterPro" id="IPR051198">
    <property type="entry name" value="BchE-like"/>
</dbReference>
<evidence type="ECO:0000256" key="5">
    <source>
        <dbReference type="ARBA" id="ARBA00023014"/>
    </source>
</evidence>
<evidence type="ECO:0000256" key="2">
    <source>
        <dbReference type="ARBA" id="ARBA00022691"/>
    </source>
</evidence>
<dbReference type="SFLD" id="SFLDF00302">
    <property type="entry name" value="anaerobic_magnesium-protoporph"/>
    <property type="match status" value="1"/>
</dbReference>
<gene>
    <name evidence="8" type="ORF">SR1949_34770</name>
</gene>
<keyword evidence="5" id="KW-0411">Iron-sulfur</keyword>
<dbReference type="PANTHER" id="PTHR43409">
    <property type="entry name" value="ANAEROBIC MAGNESIUM-PROTOPORPHYRIN IX MONOMETHYL ESTER CYCLASE-RELATED"/>
    <property type="match status" value="1"/>
</dbReference>
<dbReference type="SFLD" id="SFLDG01082">
    <property type="entry name" value="B12-binding_domain_containing"/>
    <property type="match status" value="1"/>
</dbReference>